<proteinExistence type="predicted"/>
<evidence type="ECO:0000313" key="3">
    <source>
        <dbReference type="Proteomes" id="UP000545507"/>
    </source>
</evidence>
<keyword evidence="3" id="KW-1185">Reference proteome</keyword>
<dbReference type="AlphaFoldDB" id="A0A7Y8GWZ7"/>
<accession>A0A7Y8GWZ7</accession>
<dbReference type="RefSeq" id="WP_177135481.1">
    <property type="nucleotide sequence ID" value="NZ_VYGV01000007.1"/>
</dbReference>
<reference evidence="2 3" key="1">
    <citation type="submission" date="2019-09" db="EMBL/GenBank/DDBJ databases">
        <title>Hydrogenophaga aromatica sp. nov., isolated from a para-xylene-degrading enrichment culture.</title>
        <authorList>
            <person name="Tancsics A."/>
            <person name="Banerjee S."/>
        </authorList>
    </citation>
    <scope>NUCLEOTIDE SEQUENCE [LARGE SCALE GENOMIC DNA]</scope>
    <source>
        <strain evidence="2 3">D2P1</strain>
    </source>
</reference>
<name>A0A7Y8GWZ7_9BURK</name>
<evidence type="ECO:0000313" key="2">
    <source>
        <dbReference type="EMBL" id="NWF45572.1"/>
    </source>
</evidence>
<dbReference type="Proteomes" id="UP000545507">
    <property type="component" value="Unassembled WGS sequence"/>
</dbReference>
<organism evidence="2 3">
    <name type="scientific">Hydrogenophaga aromaticivorans</name>
    <dbReference type="NCBI Taxonomy" id="2610898"/>
    <lineage>
        <taxon>Bacteria</taxon>
        <taxon>Pseudomonadati</taxon>
        <taxon>Pseudomonadota</taxon>
        <taxon>Betaproteobacteria</taxon>
        <taxon>Burkholderiales</taxon>
        <taxon>Comamonadaceae</taxon>
        <taxon>Hydrogenophaga</taxon>
    </lineage>
</organism>
<comment type="caution">
    <text evidence="2">The sequence shown here is derived from an EMBL/GenBank/DDBJ whole genome shotgun (WGS) entry which is preliminary data.</text>
</comment>
<evidence type="ECO:0000256" key="1">
    <source>
        <dbReference type="SAM" id="MobiDB-lite"/>
    </source>
</evidence>
<dbReference type="EMBL" id="VYGV01000007">
    <property type="protein sequence ID" value="NWF45572.1"/>
    <property type="molecule type" value="Genomic_DNA"/>
</dbReference>
<sequence length="91" mass="9805">MNTPSVLPRAACDPAACAFLLRFLSHDGRGQDVTVPCDEAGNVDMNALTEHLRNTYLGARAMVGRDYSSPTVQTAPSDPDHHEPLLRPCAT</sequence>
<gene>
    <name evidence="2" type="ORF">F3K02_09980</name>
</gene>
<protein>
    <submittedName>
        <fullName evidence="2">Uncharacterized protein</fullName>
    </submittedName>
</protein>
<feature type="region of interest" description="Disordered" evidence="1">
    <location>
        <begin position="67"/>
        <end position="91"/>
    </location>
</feature>